<dbReference type="Proteomes" id="UP001221411">
    <property type="component" value="Unassembled WGS sequence"/>
</dbReference>
<evidence type="ECO:0000313" key="2">
    <source>
        <dbReference type="Proteomes" id="UP001221411"/>
    </source>
</evidence>
<evidence type="ECO:0000313" key="1">
    <source>
        <dbReference type="EMBL" id="MDC0741663.1"/>
    </source>
</evidence>
<sequence>MTQALYLLRQEKDPTKAIAVARGFFRKSSEASPWDVDYRVEQTRTETLALRWALANGKADSAMFDAAFAPLVPILAKERANPQVYEALAEVYELRAGWLLERKKNAENELAMGLVMANKALAIHPTLATALASKGALHLLRARAAARGAKARTQAAREAKASLEAALRENPLLARERGAALKEAERLLSQEGSE</sequence>
<dbReference type="RefSeq" id="WP_271916990.1">
    <property type="nucleotide sequence ID" value="NZ_JAQNDO010000001.1"/>
</dbReference>
<name>A0ABT5EKE9_9BACT</name>
<accession>A0ABT5EKE9</accession>
<reference evidence="1 2" key="1">
    <citation type="submission" date="2022-11" db="EMBL/GenBank/DDBJ databases">
        <title>Minimal conservation of predation-associated metabolite biosynthetic gene clusters underscores biosynthetic potential of Myxococcota including descriptions for ten novel species: Archangium lansinium sp. nov., Myxococcus landrumus sp. nov., Nannocystis bai.</title>
        <authorList>
            <person name="Ahearne A."/>
            <person name="Stevens C."/>
            <person name="Dowd S."/>
        </authorList>
    </citation>
    <scope>NUCLEOTIDE SEQUENCE [LARGE SCALE GENOMIC DNA]</scope>
    <source>
        <strain evidence="1 2">RJM3</strain>
    </source>
</reference>
<keyword evidence="2" id="KW-1185">Reference proteome</keyword>
<proteinExistence type="predicted"/>
<dbReference type="EMBL" id="JAQNDO010000001">
    <property type="protein sequence ID" value="MDC0741663.1"/>
    <property type="molecule type" value="Genomic_DNA"/>
</dbReference>
<gene>
    <name evidence="1" type="ORF">POL67_09920</name>
</gene>
<organism evidence="1 2">
    <name type="scientific">Polyangium mundeleinium</name>
    <dbReference type="NCBI Taxonomy" id="2995306"/>
    <lineage>
        <taxon>Bacteria</taxon>
        <taxon>Pseudomonadati</taxon>
        <taxon>Myxococcota</taxon>
        <taxon>Polyangia</taxon>
        <taxon>Polyangiales</taxon>
        <taxon>Polyangiaceae</taxon>
        <taxon>Polyangium</taxon>
    </lineage>
</organism>
<comment type="caution">
    <text evidence="1">The sequence shown here is derived from an EMBL/GenBank/DDBJ whole genome shotgun (WGS) entry which is preliminary data.</text>
</comment>
<protein>
    <submittedName>
        <fullName evidence="1">Uncharacterized protein</fullName>
    </submittedName>
</protein>